<dbReference type="AlphaFoldDB" id="A0A1D8GJB9"/>
<dbReference type="SUPFAM" id="SSF46785">
    <property type="entry name" value="Winged helix' DNA-binding domain"/>
    <property type="match status" value="1"/>
</dbReference>
<dbReference type="Pfam" id="PF00392">
    <property type="entry name" value="GntR"/>
    <property type="match status" value="1"/>
</dbReference>
<reference evidence="5 6" key="1">
    <citation type="submission" date="2016-09" db="EMBL/GenBank/DDBJ databases">
        <title>Genomic analysis reveals versatility of anaerobic energy metabolism of Geosporobacter ferrireducens IRF9 of phylum Firmicutes.</title>
        <authorList>
            <person name="Kim S.-J."/>
        </authorList>
    </citation>
    <scope>NUCLEOTIDE SEQUENCE [LARGE SCALE GENOMIC DNA]</scope>
    <source>
        <strain evidence="5 6">IRF9</strain>
    </source>
</reference>
<dbReference type="PROSITE" id="PS50949">
    <property type="entry name" value="HTH_GNTR"/>
    <property type="match status" value="1"/>
</dbReference>
<dbReference type="PANTHER" id="PTHR44846:SF1">
    <property type="entry name" value="MANNOSYL-D-GLYCERATE TRANSPORT_METABOLISM SYSTEM REPRESSOR MNGR-RELATED"/>
    <property type="match status" value="1"/>
</dbReference>
<evidence type="ECO:0000256" key="3">
    <source>
        <dbReference type="ARBA" id="ARBA00023163"/>
    </source>
</evidence>
<evidence type="ECO:0000313" key="5">
    <source>
        <dbReference type="EMBL" id="AOT71006.1"/>
    </source>
</evidence>
<accession>A0A1D8GJB9</accession>
<dbReference type="SUPFAM" id="SSF64288">
    <property type="entry name" value="Chorismate lyase-like"/>
    <property type="match status" value="1"/>
</dbReference>
<dbReference type="CDD" id="cd07377">
    <property type="entry name" value="WHTH_GntR"/>
    <property type="match status" value="1"/>
</dbReference>
<dbReference type="Gene3D" id="3.40.1410.10">
    <property type="entry name" value="Chorismate lyase-like"/>
    <property type="match status" value="1"/>
</dbReference>
<sequence>MKNPVYVKIVEDIRNKVNNGDLEPGDDIPSETTLCKEYDTSRMTVRKGLAILANEGYIYSIPGKGYYVKKPEYNKYTVYYDEMNNLINNVDNTRLIAVDIIKPHEELINRLQISKNKKIIKIRRVFYTDGEPMAYDIKYLIYQKGMPIIETEIKEATFPEMISKNTSLFAMKKELVIYATTPEESTKKLLNIYDKLALLVVEQKLYDSKDKPMGLGITYFRGDYIKIQGVSQ</sequence>
<dbReference type="InterPro" id="IPR036390">
    <property type="entry name" value="WH_DNA-bd_sf"/>
</dbReference>
<dbReference type="Proteomes" id="UP000095743">
    <property type="component" value="Chromosome"/>
</dbReference>
<dbReference type="SMART" id="SM00866">
    <property type="entry name" value="UTRA"/>
    <property type="match status" value="1"/>
</dbReference>
<dbReference type="GO" id="GO:0045892">
    <property type="term" value="P:negative regulation of DNA-templated transcription"/>
    <property type="evidence" value="ECO:0007669"/>
    <property type="project" value="TreeGrafter"/>
</dbReference>
<dbReference type="GO" id="GO:0003700">
    <property type="term" value="F:DNA-binding transcription factor activity"/>
    <property type="evidence" value="ECO:0007669"/>
    <property type="project" value="InterPro"/>
</dbReference>
<dbReference type="KEGG" id="gfe:Gferi_16400"/>
<dbReference type="SMART" id="SM00345">
    <property type="entry name" value="HTH_GNTR"/>
    <property type="match status" value="1"/>
</dbReference>
<keyword evidence="2" id="KW-0238">DNA-binding</keyword>
<dbReference type="STRING" id="1424294.Gferi_16400"/>
<dbReference type="EMBL" id="CP017269">
    <property type="protein sequence ID" value="AOT71006.1"/>
    <property type="molecule type" value="Genomic_DNA"/>
</dbReference>
<feature type="domain" description="HTH gntR-type" evidence="4">
    <location>
        <begin position="3"/>
        <end position="71"/>
    </location>
</feature>
<protein>
    <submittedName>
        <fullName evidence="5">GntR family transcriptional regulator</fullName>
    </submittedName>
</protein>
<dbReference type="RefSeq" id="WP_069978375.1">
    <property type="nucleotide sequence ID" value="NZ_CP017269.1"/>
</dbReference>
<dbReference type="InterPro" id="IPR036388">
    <property type="entry name" value="WH-like_DNA-bd_sf"/>
</dbReference>
<dbReference type="InterPro" id="IPR000524">
    <property type="entry name" value="Tscrpt_reg_HTH_GntR"/>
</dbReference>
<dbReference type="PRINTS" id="PR00035">
    <property type="entry name" value="HTHGNTR"/>
</dbReference>
<organism evidence="5 6">
    <name type="scientific">Geosporobacter ferrireducens</name>
    <dbReference type="NCBI Taxonomy" id="1424294"/>
    <lineage>
        <taxon>Bacteria</taxon>
        <taxon>Bacillati</taxon>
        <taxon>Bacillota</taxon>
        <taxon>Clostridia</taxon>
        <taxon>Peptostreptococcales</taxon>
        <taxon>Thermotaleaceae</taxon>
        <taxon>Geosporobacter</taxon>
    </lineage>
</organism>
<name>A0A1D8GJB9_9FIRM</name>
<dbReference type="InterPro" id="IPR028978">
    <property type="entry name" value="Chorismate_lyase_/UTRA_dom_sf"/>
</dbReference>
<dbReference type="Pfam" id="PF07702">
    <property type="entry name" value="UTRA"/>
    <property type="match status" value="1"/>
</dbReference>
<gene>
    <name evidence="5" type="ORF">Gferi_16400</name>
</gene>
<evidence type="ECO:0000259" key="4">
    <source>
        <dbReference type="PROSITE" id="PS50949"/>
    </source>
</evidence>
<keyword evidence="3" id="KW-0804">Transcription</keyword>
<dbReference type="InterPro" id="IPR011663">
    <property type="entry name" value="UTRA"/>
</dbReference>
<evidence type="ECO:0000313" key="6">
    <source>
        <dbReference type="Proteomes" id="UP000095743"/>
    </source>
</evidence>
<dbReference type="GO" id="GO:0003677">
    <property type="term" value="F:DNA binding"/>
    <property type="evidence" value="ECO:0007669"/>
    <property type="project" value="UniProtKB-KW"/>
</dbReference>
<dbReference type="InterPro" id="IPR050679">
    <property type="entry name" value="Bact_HTH_transcr_reg"/>
</dbReference>
<evidence type="ECO:0000256" key="1">
    <source>
        <dbReference type="ARBA" id="ARBA00023015"/>
    </source>
</evidence>
<evidence type="ECO:0000256" key="2">
    <source>
        <dbReference type="ARBA" id="ARBA00023125"/>
    </source>
</evidence>
<keyword evidence="1" id="KW-0805">Transcription regulation</keyword>
<proteinExistence type="predicted"/>
<dbReference type="PANTHER" id="PTHR44846">
    <property type="entry name" value="MANNOSYL-D-GLYCERATE TRANSPORT/METABOLISM SYSTEM REPRESSOR MNGR-RELATED"/>
    <property type="match status" value="1"/>
</dbReference>
<dbReference type="OrthoDB" id="46236at2"/>
<keyword evidence="6" id="KW-1185">Reference proteome</keyword>
<dbReference type="Gene3D" id="1.10.10.10">
    <property type="entry name" value="Winged helix-like DNA-binding domain superfamily/Winged helix DNA-binding domain"/>
    <property type="match status" value="1"/>
</dbReference>